<gene>
    <name evidence="1" type="ORF">MPL1032_60025</name>
</gene>
<accession>A0A0K2W6H3</accession>
<protein>
    <submittedName>
        <fullName evidence="1">Uncharacterized protein</fullName>
    </submittedName>
</protein>
<dbReference type="Proteomes" id="UP000182888">
    <property type="component" value="Unassembled WGS sequence"/>
</dbReference>
<dbReference type="EMBL" id="CCND01000049">
    <property type="protein sequence ID" value="CDX62367.1"/>
    <property type="molecule type" value="Genomic_DNA"/>
</dbReference>
<evidence type="ECO:0000313" key="1">
    <source>
        <dbReference type="EMBL" id="CDX62367.1"/>
    </source>
</evidence>
<organism evidence="1 2">
    <name type="scientific">Mesorhizobium plurifarium</name>
    <dbReference type="NCBI Taxonomy" id="69974"/>
    <lineage>
        <taxon>Bacteria</taxon>
        <taxon>Pseudomonadati</taxon>
        <taxon>Pseudomonadota</taxon>
        <taxon>Alphaproteobacteria</taxon>
        <taxon>Hyphomicrobiales</taxon>
        <taxon>Phyllobacteriaceae</taxon>
        <taxon>Mesorhizobium</taxon>
    </lineage>
</organism>
<evidence type="ECO:0000313" key="2">
    <source>
        <dbReference type="Proteomes" id="UP000182888"/>
    </source>
</evidence>
<name>A0A0K2W6H3_MESPL</name>
<dbReference type="AlphaFoldDB" id="A0A0K2W6H3"/>
<proteinExistence type="predicted"/>
<reference evidence="2" key="1">
    <citation type="submission" date="2014-08" db="EMBL/GenBank/DDBJ databases">
        <authorList>
            <person name="Edwards T."/>
        </authorList>
    </citation>
    <scope>NUCLEOTIDE SEQUENCE [LARGE SCALE GENOMIC DNA]</scope>
</reference>
<sequence length="211" mass="23644">MVTASQKQTLEQYRALIIEAKGRLLCIDIVLDDKTPLPPLAAGEFCYLQLRMLCELIALGCLVAHGDVPGARSRKLQSAWSADQIIAAMGRLHAHFYPRPFTKREVGGEINFDEMPSSEYLTKKELPKLYALCGNILHRGSLGSLVSDKAAKPNRSEVGMWRYKIGNLLSIHLIELFDMHTQYMCQINDYGRGGHIEMAIMNLKEPIRAAT</sequence>